<dbReference type="PANTHER" id="PTHR37804:SF1">
    <property type="entry name" value="CDAA REGULATORY PROTEIN CDAR"/>
    <property type="match status" value="1"/>
</dbReference>
<name>A0A173RB27_ANAHA</name>
<evidence type="ECO:0000313" key="3">
    <source>
        <dbReference type="Proteomes" id="UP000095553"/>
    </source>
</evidence>
<dbReference type="Gene3D" id="2.170.120.40">
    <property type="entry name" value="YbbR-like domain"/>
    <property type="match status" value="2"/>
</dbReference>
<evidence type="ECO:0000313" key="2">
    <source>
        <dbReference type="EMBL" id="CUM75103.1"/>
    </source>
</evidence>
<dbReference type="Gene3D" id="2.170.120.30">
    <property type="match status" value="2"/>
</dbReference>
<keyword evidence="1" id="KW-1133">Transmembrane helix</keyword>
<dbReference type="Proteomes" id="UP000095553">
    <property type="component" value="Unassembled WGS sequence"/>
</dbReference>
<sequence length="407" mass="44993">MKKRMESDLLLKIISVVFAFLLWMFVINTDNPVIKKTFSDVPVDMLNEQVLDDLNQTYKIESGDTVSFTVKGKKDVVDRLTKSDFRATADVSSMSDVHAIQIEVEALRYKSQLDIDTGGATVKVVLEDVKSDQIPVNVVVKGTPASGYTVSTQTATPNLISVSGPKSVVSRIKQIVAKVNVSGLKKDVTMAQNVKCYDEDGDEVSQDRIKLDTTKIKVKIGLSRTKTIPFTVETKGTPGKGYVLGSIDYEPKHIEITGAEDDLEKISSIKLANLDISDSTKSIEKTIKASDIKLPDGITFVKSVDKIKNIVIRANIEKKTKRTLTIPTEQIALINNTKNYDVKFDDSELKVKISGLRSVVDKVVVKDLNPKIDMQLYEPGTHTVQVQLTKIKNMSIEKNVSAKITVE</sequence>
<dbReference type="PANTHER" id="PTHR37804">
    <property type="entry name" value="CDAA REGULATORY PROTEIN CDAR"/>
    <property type="match status" value="1"/>
</dbReference>
<organism evidence="2 3">
    <name type="scientific">Anaerostipes hadrus</name>
    <dbReference type="NCBI Taxonomy" id="649756"/>
    <lineage>
        <taxon>Bacteria</taxon>
        <taxon>Bacillati</taxon>
        <taxon>Bacillota</taxon>
        <taxon>Clostridia</taxon>
        <taxon>Lachnospirales</taxon>
        <taxon>Lachnospiraceae</taxon>
        <taxon>Anaerostipes</taxon>
    </lineage>
</organism>
<feature type="transmembrane region" description="Helical" evidence="1">
    <location>
        <begin position="9"/>
        <end position="27"/>
    </location>
</feature>
<accession>A0A173RB27</accession>
<keyword evidence="1" id="KW-0812">Transmembrane</keyword>
<dbReference type="Pfam" id="PF07949">
    <property type="entry name" value="YbbR"/>
    <property type="match status" value="2"/>
</dbReference>
<dbReference type="RefSeq" id="WP_022091427.1">
    <property type="nucleotide sequence ID" value="NZ_CAXUKL010000004.1"/>
</dbReference>
<protein>
    <submittedName>
        <fullName evidence="2">Uncharacterized protein conserved in bacteria</fullName>
    </submittedName>
</protein>
<evidence type="ECO:0000256" key="1">
    <source>
        <dbReference type="SAM" id="Phobius"/>
    </source>
</evidence>
<proteinExistence type="predicted"/>
<dbReference type="InterPro" id="IPR053154">
    <property type="entry name" value="c-di-AMP_regulator"/>
</dbReference>
<dbReference type="AlphaFoldDB" id="A0A173RB27"/>
<gene>
    <name evidence="2" type="ORF">ERS852571_00379</name>
</gene>
<dbReference type="InterPro" id="IPR012505">
    <property type="entry name" value="YbbR"/>
</dbReference>
<keyword evidence="1" id="KW-0472">Membrane</keyword>
<reference evidence="2 3" key="1">
    <citation type="submission" date="2015-09" db="EMBL/GenBank/DDBJ databases">
        <authorList>
            <consortium name="Pathogen Informatics"/>
        </authorList>
    </citation>
    <scope>NUCLEOTIDE SEQUENCE [LARGE SCALE GENOMIC DNA]</scope>
    <source>
        <strain evidence="2 3">2789STDY5834959</strain>
    </source>
</reference>
<dbReference type="EMBL" id="CYXY01000002">
    <property type="protein sequence ID" value="CUM75103.1"/>
    <property type="molecule type" value="Genomic_DNA"/>
</dbReference>